<name>A0A284RIU9_ARMOS</name>
<proteinExistence type="predicted"/>
<sequence length="220" mass="25020">MSEPLDGTTPDPNDIYFSGTSYPLYIDQVPDFPEGNKWCEHNEQTRQRQRSNGVYALCLADRIHLPPSPSSTIVLSQRLCSGIREHVPHVWTVTLSNVTVIAKFYDPLYFHDTYDHTDLLRLAAWSVASEVRAYEKLQSLQGTCIPRCLGLYATALPEQEGRTVYVLLLEHVTGKDLRYLCEKGDDMDEIVADYLCEKHRDAIFSTVFQLAMDFIQLGVS</sequence>
<dbReference type="STRING" id="47428.A0A284RIU9"/>
<keyword evidence="2" id="KW-1185">Reference proteome</keyword>
<dbReference type="OMA" id="HDTYDHT"/>
<gene>
    <name evidence="1" type="ORF">ARMOST_12048</name>
</gene>
<dbReference type="OrthoDB" id="3025100at2759"/>
<accession>A0A284RIU9</accession>
<organism evidence="1 2">
    <name type="scientific">Armillaria ostoyae</name>
    <name type="common">Armillaria root rot fungus</name>
    <dbReference type="NCBI Taxonomy" id="47428"/>
    <lineage>
        <taxon>Eukaryota</taxon>
        <taxon>Fungi</taxon>
        <taxon>Dikarya</taxon>
        <taxon>Basidiomycota</taxon>
        <taxon>Agaricomycotina</taxon>
        <taxon>Agaricomycetes</taxon>
        <taxon>Agaricomycetidae</taxon>
        <taxon>Agaricales</taxon>
        <taxon>Marasmiineae</taxon>
        <taxon>Physalacriaceae</taxon>
        <taxon>Armillaria</taxon>
    </lineage>
</organism>
<evidence type="ECO:0000313" key="2">
    <source>
        <dbReference type="Proteomes" id="UP000219338"/>
    </source>
</evidence>
<evidence type="ECO:0008006" key="3">
    <source>
        <dbReference type="Google" id="ProtNLM"/>
    </source>
</evidence>
<dbReference type="EMBL" id="FUEG01000009">
    <property type="protein sequence ID" value="SJL08679.1"/>
    <property type="molecule type" value="Genomic_DNA"/>
</dbReference>
<dbReference type="Proteomes" id="UP000219338">
    <property type="component" value="Unassembled WGS sequence"/>
</dbReference>
<dbReference type="AlphaFoldDB" id="A0A284RIU9"/>
<evidence type="ECO:0000313" key="1">
    <source>
        <dbReference type="EMBL" id="SJL08679.1"/>
    </source>
</evidence>
<reference evidence="2" key="1">
    <citation type="journal article" date="2017" name="Nat. Ecol. Evol.">
        <title>Genome expansion and lineage-specific genetic innovations in the forest pathogenic fungi Armillaria.</title>
        <authorList>
            <person name="Sipos G."/>
            <person name="Prasanna A.N."/>
            <person name="Walter M.C."/>
            <person name="O'Connor E."/>
            <person name="Balint B."/>
            <person name="Krizsan K."/>
            <person name="Kiss B."/>
            <person name="Hess J."/>
            <person name="Varga T."/>
            <person name="Slot J."/>
            <person name="Riley R."/>
            <person name="Boka B."/>
            <person name="Rigling D."/>
            <person name="Barry K."/>
            <person name="Lee J."/>
            <person name="Mihaltcheva S."/>
            <person name="LaButti K."/>
            <person name="Lipzen A."/>
            <person name="Waldron R."/>
            <person name="Moloney N.M."/>
            <person name="Sperisen C."/>
            <person name="Kredics L."/>
            <person name="Vagvoelgyi C."/>
            <person name="Patrignani A."/>
            <person name="Fitzpatrick D."/>
            <person name="Nagy I."/>
            <person name="Doyle S."/>
            <person name="Anderson J.B."/>
            <person name="Grigoriev I.V."/>
            <person name="Gueldener U."/>
            <person name="Muensterkoetter M."/>
            <person name="Nagy L.G."/>
        </authorList>
    </citation>
    <scope>NUCLEOTIDE SEQUENCE [LARGE SCALE GENOMIC DNA]</scope>
    <source>
        <strain evidence="2">C18/9</strain>
    </source>
</reference>
<protein>
    <recommendedName>
        <fullName evidence="3">Protein kinase domain-containing protein</fullName>
    </recommendedName>
</protein>